<proteinExistence type="inferred from homology"/>
<dbReference type="OMA" id="CAGKSIS"/>
<evidence type="ECO:0000313" key="13">
    <source>
        <dbReference type="Ensembl" id="ENSCCRP00000179830.1"/>
    </source>
</evidence>
<dbReference type="AlphaFoldDB" id="A0A9J8DLS4"/>
<evidence type="ECO:0000256" key="11">
    <source>
        <dbReference type="SAM" id="MobiDB-lite"/>
    </source>
</evidence>
<feature type="compositionally biased region" description="Acidic residues" evidence="11">
    <location>
        <begin position="59"/>
        <end position="70"/>
    </location>
</feature>
<comment type="subcellular location">
    <subcellularLocation>
        <location evidence="2">Cell surface</location>
    </subcellularLocation>
    <subcellularLocation>
        <location evidence="1">Cytoplasm</location>
        <location evidence="1">Cytoskeleton</location>
        <location evidence="1">Cilium basal body</location>
    </subcellularLocation>
</comment>
<evidence type="ECO:0000256" key="6">
    <source>
        <dbReference type="ARBA" id="ARBA00022490"/>
    </source>
</evidence>
<evidence type="ECO:0000256" key="2">
    <source>
        <dbReference type="ARBA" id="ARBA00004241"/>
    </source>
</evidence>
<dbReference type="Proteomes" id="UP001108240">
    <property type="component" value="Unplaced"/>
</dbReference>
<feature type="domain" description="PDZ" evidence="12">
    <location>
        <begin position="209"/>
        <end position="291"/>
    </location>
</feature>
<dbReference type="InterPro" id="IPR039151">
    <property type="entry name" value="INTU"/>
</dbReference>
<feature type="compositionally biased region" description="Low complexity" evidence="11">
    <location>
        <begin position="718"/>
        <end position="729"/>
    </location>
</feature>
<dbReference type="Gene3D" id="2.30.42.10">
    <property type="match status" value="1"/>
</dbReference>
<keyword evidence="5" id="KW-0217">Developmental protein</keyword>
<name>A0A9J8DLS4_CYPCA</name>
<feature type="region of interest" description="Disordered" evidence="11">
    <location>
        <begin position="37"/>
        <end position="70"/>
    </location>
</feature>
<feature type="region of interest" description="Disordered" evidence="11">
    <location>
        <begin position="145"/>
        <end position="180"/>
    </location>
</feature>
<reference evidence="13" key="1">
    <citation type="submission" date="2025-08" db="UniProtKB">
        <authorList>
            <consortium name="Ensembl"/>
        </authorList>
    </citation>
    <scope>IDENTIFICATION</scope>
</reference>
<evidence type="ECO:0000256" key="1">
    <source>
        <dbReference type="ARBA" id="ARBA00004120"/>
    </source>
</evidence>
<evidence type="ECO:0000256" key="7">
    <source>
        <dbReference type="ARBA" id="ARBA00022794"/>
    </source>
</evidence>
<evidence type="ECO:0000256" key="10">
    <source>
        <dbReference type="ARBA" id="ARBA00032633"/>
    </source>
</evidence>
<dbReference type="InterPro" id="IPR043988">
    <property type="entry name" value="CCZ1/INTU_longin_2"/>
</dbReference>
<keyword evidence="14" id="KW-1185">Reference proteome</keyword>
<dbReference type="PANTHER" id="PTHR21082">
    <property type="entry name" value="PROTEIN INTURNED"/>
    <property type="match status" value="1"/>
</dbReference>
<dbReference type="Pfam" id="PF19031">
    <property type="entry name" value="Intu_longin_1"/>
    <property type="match status" value="1"/>
</dbReference>
<dbReference type="GO" id="GO:0016192">
    <property type="term" value="P:vesicle-mediated transport"/>
    <property type="evidence" value="ECO:0007669"/>
    <property type="project" value="InterPro"/>
</dbReference>
<sequence>MFNNCSDGSSFQSFSNNLEDFDSIRSVLLYRPFKDGTGTGFESDLRENKEDDGGRETDSDASSEYSDDLEPEWLDDVQKNGELFYLELSEGEEEALLAQVSANHSAATNHVRFSEKEVEIITDNGKKQAAAGKSEAKLKKFTKILRRKRRPSQRKAAEGKDAGSSQRPTSILKNQVGQRPGVVVQQQRMKDVCVYLNPKRLCGSSSPSSERGGLLEALVGVVHRPGGHAGKKGGKLIIHGLVPNSPASKCAEILIGDVLVAVDDVDVTSENIERVLSCIPGPTQVRLTLETVCPVGIGPDSTVKAAPAVSQLVRLLWGEDTVELQMSIAHVPHIVMYLSLKLDSDSPQDEQEILYQYPASEAAVQLKAVRGIFLTLCDMLENVTGGQIVSSSLWLQQQLVHVGYWKEGSNLLVIAAPASRVPLLYLQTVIEGVVRTLKVMYGSLDSCFCEEENVPRLDHFFCLFFQQLVQPWCLIDSSRPPSPDISGSLFLDGLPAVRWLTLPADIKVEVDTVLSDFESSDFGDMSEDFCGMRRLYVILGSCLFYKGYLIANHLPKEDLLDVCLYCQHYCLLPLASEQRVGQLVVWRELFPQRTTQNNTASHPGYCEPHGRHFLLIVGLRHFMQCVLLEAGGCASPALGSPGPDCVYVDQVKATLLQLESLDAAIEERLSAPPTPCLSCADWFLPAGGRDRHDGIGSSPLLNRLTAAIKSPSPGGIGRSLFGESGSSSLRGRRQSPQRSLSDSGSEGHADGTPTFTSGLSPHATPDAVRRTPPSGTRRDSLGSGGSDSSLGSAGFFKIPRLKHPNPFYLGSLRKSLTDRETEEMQNVLKLTAGAENTLFHYVLMETVQGIFIAPTHREMNHLSGSIHPQLIQNFYHCCLSIRQAFQQSLPSRDQRRTESTRGLGPVKEHGVLFQCKPENWTDQKKPAPTMTYWVIGRMLLEPVPQEFYVCFHDSVAEVPVEMAFRLSFGLAV</sequence>
<dbReference type="FunFam" id="2.30.42.10:FF:000327">
    <property type="entry name" value="Protein inturned"/>
    <property type="match status" value="1"/>
</dbReference>
<evidence type="ECO:0000256" key="9">
    <source>
        <dbReference type="ARBA" id="ARBA00023273"/>
    </source>
</evidence>
<dbReference type="GO" id="GO:0005929">
    <property type="term" value="C:cilium"/>
    <property type="evidence" value="ECO:0007669"/>
    <property type="project" value="TreeGrafter"/>
</dbReference>
<evidence type="ECO:0000256" key="4">
    <source>
        <dbReference type="ARBA" id="ARBA00015639"/>
    </source>
</evidence>
<feature type="compositionally biased region" description="Polar residues" evidence="11">
    <location>
        <begin position="163"/>
        <end position="173"/>
    </location>
</feature>
<dbReference type="Pfam" id="PF19033">
    <property type="entry name" value="Intu_longin_3"/>
    <property type="match status" value="1"/>
</dbReference>
<dbReference type="SUPFAM" id="SSF50156">
    <property type="entry name" value="PDZ domain-like"/>
    <property type="match status" value="1"/>
</dbReference>
<dbReference type="InterPro" id="IPR001478">
    <property type="entry name" value="PDZ"/>
</dbReference>
<evidence type="ECO:0000313" key="14">
    <source>
        <dbReference type="Proteomes" id="UP001108240"/>
    </source>
</evidence>
<evidence type="ECO:0000259" key="12">
    <source>
        <dbReference type="PROSITE" id="PS50106"/>
    </source>
</evidence>
<dbReference type="InterPro" id="IPR043987">
    <property type="entry name" value="CCZ1/INTU/HSP4_longin_1"/>
</dbReference>
<dbReference type="Pfam" id="PF19032">
    <property type="entry name" value="Intu_longin_2"/>
    <property type="match status" value="1"/>
</dbReference>
<accession>A0A9J8DLS4</accession>
<dbReference type="GO" id="GO:0005737">
    <property type="term" value="C:cytoplasm"/>
    <property type="evidence" value="ECO:0007669"/>
    <property type="project" value="TreeGrafter"/>
</dbReference>
<comment type="similarity">
    <text evidence="3">Belongs to the inturned family.</text>
</comment>
<keyword evidence="8" id="KW-0206">Cytoskeleton</keyword>
<keyword evidence="9" id="KW-0966">Cell projection</keyword>
<dbReference type="SMART" id="SM00228">
    <property type="entry name" value="PDZ"/>
    <property type="match status" value="1"/>
</dbReference>
<dbReference type="PROSITE" id="PS50106">
    <property type="entry name" value="PDZ"/>
    <property type="match status" value="1"/>
</dbReference>
<dbReference type="GeneTree" id="ENSGT00390000001301"/>
<keyword evidence="7" id="KW-0970">Cilium biogenesis/degradation</keyword>
<reference evidence="13" key="2">
    <citation type="submission" date="2025-09" db="UniProtKB">
        <authorList>
            <consortium name="Ensembl"/>
        </authorList>
    </citation>
    <scope>IDENTIFICATION</scope>
</reference>
<dbReference type="GO" id="GO:0007399">
    <property type="term" value="P:nervous system development"/>
    <property type="evidence" value="ECO:0007669"/>
    <property type="project" value="TreeGrafter"/>
</dbReference>
<organism evidence="13 14">
    <name type="scientific">Cyprinus carpio carpio</name>
    <dbReference type="NCBI Taxonomy" id="630221"/>
    <lineage>
        <taxon>Eukaryota</taxon>
        <taxon>Metazoa</taxon>
        <taxon>Chordata</taxon>
        <taxon>Craniata</taxon>
        <taxon>Vertebrata</taxon>
        <taxon>Euteleostomi</taxon>
        <taxon>Actinopterygii</taxon>
        <taxon>Neopterygii</taxon>
        <taxon>Teleostei</taxon>
        <taxon>Ostariophysi</taxon>
        <taxon>Cypriniformes</taxon>
        <taxon>Cyprinidae</taxon>
        <taxon>Cyprininae</taxon>
        <taxon>Cyprinus</taxon>
    </lineage>
</organism>
<dbReference type="InterPro" id="IPR036034">
    <property type="entry name" value="PDZ_sf"/>
</dbReference>
<dbReference type="InterPro" id="IPR043989">
    <property type="entry name" value="CCZ1/INTU/HSP4_longin_3"/>
</dbReference>
<evidence type="ECO:0000256" key="5">
    <source>
        <dbReference type="ARBA" id="ARBA00022473"/>
    </source>
</evidence>
<keyword evidence="6" id="KW-0963">Cytoplasm</keyword>
<feature type="region of interest" description="Disordered" evidence="11">
    <location>
        <begin position="713"/>
        <end position="788"/>
    </location>
</feature>
<protein>
    <recommendedName>
        <fullName evidence="4">Protein inturned</fullName>
    </recommendedName>
    <alternativeName>
        <fullName evidence="10">Inturned planar cell polarity effector homolog</fullName>
    </alternativeName>
</protein>
<dbReference type="PANTHER" id="PTHR21082:SF4">
    <property type="entry name" value="PROTEIN INTURNED"/>
    <property type="match status" value="1"/>
</dbReference>
<dbReference type="GO" id="GO:0001736">
    <property type="term" value="P:establishment of planar polarity"/>
    <property type="evidence" value="ECO:0007669"/>
    <property type="project" value="InterPro"/>
</dbReference>
<evidence type="ECO:0000256" key="8">
    <source>
        <dbReference type="ARBA" id="ARBA00023212"/>
    </source>
</evidence>
<dbReference type="Ensembl" id="ENSCCRT00000177008.1">
    <property type="protein sequence ID" value="ENSCCRP00000179830.1"/>
    <property type="gene ID" value="ENSCCRG00000054872.1"/>
</dbReference>
<dbReference type="GO" id="GO:0009986">
    <property type="term" value="C:cell surface"/>
    <property type="evidence" value="ECO:0007669"/>
    <property type="project" value="UniProtKB-SubCell"/>
</dbReference>
<evidence type="ECO:0000256" key="3">
    <source>
        <dbReference type="ARBA" id="ARBA00010034"/>
    </source>
</evidence>
<dbReference type="GO" id="GO:0060271">
    <property type="term" value="P:cilium assembly"/>
    <property type="evidence" value="ECO:0007669"/>
    <property type="project" value="InterPro"/>
</dbReference>
<feature type="compositionally biased region" description="Basic and acidic residues" evidence="11">
    <location>
        <begin position="43"/>
        <end position="58"/>
    </location>
</feature>